<name>A0ABU0JPA0_HATLI</name>
<protein>
    <recommendedName>
        <fullName evidence="4">Lipoprotein</fullName>
    </recommendedName>
</protein>
<feature type="transmembrane region" description="Helical" evidence="1">
    <location>
        <begin position="6"/>
        <end position="25"/>
    </location>
</feature>
<sequence length="376" mass="44616">MKKIWTITFIIFSVVIMGIYCFNIMPKEDLNYKVKDLGGNKSVLENDKIVYKFPYNKYKMKKIIISKDGEKTKNVKCESKNTGLNEEDLKDKQFFRGSLVDILRENLYEDEKMKLYVCIQRNDSVTSNVKRFLKVYYRDKIKNKLKKFCIPLNLIEQNDNVISVYSKPYKDKVKVVIDLQKWSNEKCNTVLVCGTIDLKKEEFNKEKVIEINKEVILQQFMYGDKLYYTFQEHEGEKQVMINSITLDNYKTSREGAFESKCNVYPDLIKQNKMFFTTSLKNNQLDILCFDLDKKEVKKYNNIYLAENVKDIKHTVVKNIQLIDVKGNRAYFDISSNYQNKENRYRYINVVDLYKNKSLYFASVAEKIEDYAYVTVE</sequence>
<organism evidence="2 3">
    <name type="scientific">Hathewaya limosa</name>
    <name type="common">Clostridium limosum</name>
    <dbReference type="NCBI Taxonomy" id="1536"/>
    <lineage>
        <taxon>Bacteria</taxon>
        <taxon>Bacillati</taxon>
        <taxon>Bacillota</taxon>
        <taxon>Clostridia</taxon>
        <taxon>Eubacteriales</taxon>
        <taxon>Clostridiaceae</taxon>
        <taxon>Hathewaya</taxon>
    </lineage>
</organism>
<dbReference type="RefSeq" id="WP_307355086.1">
    <property type="nucleotide sequence ID" value="NZ_BAAACJ010000041.1"/>
</dbReference>
<evidence type="ECO:0000256" key="1">
    <source>
        <dbReference type="SAM" id="Phobius"/>
    </source>
</evidence>
<keyword evidence="1" id="KW-0812">Transmembrane</keyword>
<evidence type="ECO:0000313" key="3">
    <source>
        <dbReference type="Proteomes" id="UP001224418"/>
    </source>
</evidence>
<dbReference type="Proteomes" id="UP001224418">
    <property type="component" value="Unassembled WGS sequence"/>
</dbReference>
<proteinExistence type="predicted"/>
<comment type="caution">
    <text evidence="2">The sequence shown here is derived from an EMBL/GenBank/DDBJ whole genome shotgun (WGS) entry which is preliminary data.</text>
</comment>
<evidence type="ECO:0008006" key="4">
    <source>
        <dbReference type="Google" id="ProtNLM"/>
    </source>
</evidence>
<accession>A0ABU0JPA0</accession>
<keyword evidence="1" id="KW-0472">Membrane</keyword>
<dbReference type="EMBL" id="JAUSWN010000004">
    <property type="protein sequence ID" value="MDQ0478908.1"/>
    <property type="molecule type" value="Genomic_DNA"/>
</dbReference>
<gene>
    <name evidence="2" type="ORF">QOZ93_000636</name>
</gene>
<evidence type="ECO:0000313" key="2">
    <source>
        <dbReference type="EMBL" id="MDQ0478908.1"/>
    </source>
</evidence>
<keyword evidence="1" id="KW-1133">Transmembrane helix</keyword>
<reference evidence="2 3" key="1">
    <citation type="submission" date="2023-07" db="EMBL/GenBank/DDBJ databases">
        <title>Genomic Encyclopedia of Type Strains, Phase IV (KMG-IV): sequencing the most valuable type-strain genomes for metagenomic binning, comparative biology and taxonomic classification.</title>
        <authorList>
            <person name="Goeker M."/>
        </authorList>
    </citation>
    <scope>NUCLEOTIDE SEQUENCE [LARGE SCALE GENOMIC DNA]</scope>
    <source>
        <strain evidence="2 3">DSM 1400</strain>
    </source>
</reference>
<keyword evidence="3" id="KW-1185">Reference proteome</keyword>